<reference evidence="2 3" key="1">
    <citation type="submission" date="2016-10" db="EMBL/GenBank/DDBJ databases">
        <authorList>
            <person name="de Groot N.N."/>
        </authorList>
    </citation>
    <scope>NUCLEOTIDE SEQUENCE [LARGE SCALE GENOMIC DNA]</scope>
    <source>
        <strain evidence="2 3">CGMCC 1.8712</strain>
    </source>
</reference>
<keyword evidence="1" id="KW-0812">Transmembrane</keyword>
<keyword evidence="1" id="KW-0472">Membrane</keyword>
<dbReference type="OrthoDB" id="17979at2157"/>
<protein>
    <submittedName>
        <fullName evidence="2">Uncharacterized protein</fullName>
    </submittedName>
</protein>
<dbReference type="SUPFAM" id="SSF53756">
    <property type="entry name" value="UDP-Glycosyltransferase/glycogen phosphorylase"/>
    <property type="match status" value="1"/>
</dbReference>
<evidence type="ECO:0000313" key="3">
    <source>
        <dbReference type="Proteomes" id="UP000236755"/>
    </source>
</evidence>
<gene>
    <name evidence="2" type="ORF">SAMN04488065_2891</name>
</gene>
<evidence type="ECO:0000313" key="2">
    <source>
        <dbReference type="EMBL" id="SEA38023.1"/>
    </source>
</evidence>
<keyword evidence="3" id="KW-1185">Reference proteome</keyword>
<proteinExistence type="predicted"/>
<accession>A0A1H4AQ49</accession>
<dbReference type="Gene3D" id="3.40.50.2000">
    <property type="entry name" value="Glycogen Phosphorylase B"/>
    <property type="match status" value="2"/>
</dbReference>
<dbReference type="STRING" id="555874.SAMN04488065_2891"/>
<feature type="transmembrane region" description="Helical" evidence="1">
    <location>
        <begin position="112"/>
        <end position="133"/>
    </location>
</feature>
<keyword evidence="1" id="KW-1133">Transmembrane helix</keyword>
<name>A0A1H4AQ49_9EURY</name>
<sequence length="352" mass="39215">MDAPTVSILAPPEDHGGIGHYAAQLQARMADTIDATHIPLYAELGVTDYVRAALHATESDVVHIQFEYGFFRPKLLYAWIFFSALFLGARIRDVPVVVTVHEVWTPDVVGRVQYAYVWLVQLLLAITATRLVFMTEAAETDFRPRDVVADQRIPHGVDTDEVRDIEPEEARAAFGYNSDDTVISQIGYVSPRKGTEDFLRLAGRHPEYKFLLAGGPLRDEDKPYFQDAVEMAPANVHTTGVLSDEMFHAAFIATDVAVLAYHDIRQSGILNWCFAYGVPVVCRAIDRFQALSARGAPLVLFDESGHYPSIDEAVDTALAEATGRAESMRAFGAERDFSQVARQYIDLYQSLR</sequence>
<dbReference type="AlphaFoldDB" id="A0A1H4AQ49"/>
<dbReference type="PANTHER" id="PTHR12526">
    <property type="entry name" value="GLYCOSYLTRANSFERASE"/>
    <property type="match status" value="1"/>
</dbReference>
<evidence type="ECO:0000256" key="1">
    <source>
        <dbReference type="SAM" id="Phobius"/>
    </source>
</evidence>
<organism evidence="2 3">
    <name type="scientific">Haloplanus vescus</name>
    <dbReference type="NCBI Taxonomy" id="555874"/>
    <lineage>
        <taxon>Archaea</taxon>
        <taxon>Methanobacteriati</taxon>
        <taxon>Methanobacteriota</taxon>
        <taxon>Stenosarchaea group</taxon>
        <taxon>Halobacteria</taxon>
        <taxon>Halobacteriales</taxon>
        <taxon>Haloferacaceae</taxon>
        <taxon>Haloplanus</taxon>
    </lineage>
</organism>
<feature type="transmembrane region" description="Helical" evidence="1">
    <location>
        <begin position="75"/>
        <end position="92"/>
    </location>
</feature>
<dbReference type="RefSeq" id="WP_092636019.1">
    <property type="nucleotide sequence ID" value="NZ_FNQT01000007.1"/>
</dbReference>
<dbReference type="Proteomes" id="UP000236755">
    <property type="component" value="Unassembled WGS sequence"/>
</dbReference>
<dbReference type="EMBL" id="FNQT01000007">
    <property type="protein sequence ID" value="SEA38023.1"/>
    <property type="molecule type" value="Genomic_DNA"/>
</dbReference>